<dbReference type="Pfam" id="PF02749">
    <property type="entry name" value="QRPTase_N"/>
    <property type="match status" value="1"/>
</dbReference>
<dbReference type="PANTHER" id="PTHR32179">
    <property type="entry name" value="NICOTINATE-NUCLEOTIDE PYROPHOSPHORYLASE [CARBOXYLATING]"/>
    <property type="match status" value="1"/>
</dbReference>
<dbReference type="Gene3D" id="3.90.1170.20">
    <property type="entry name" value="Quinolinate phosphoribosyl transferase, N-terminal domain"/>
    <property type="match status" value="1"/>
</dbReference>
<evidence type="ECO:0000313" key="18">
    <source>
        <dbReference type="Proteomes" id="UP001151287"/>
    </source>
</evidence>
<comment type="pathway">
    <text evidence="2">Cofactor biosynthesis; NAD(+) biosynthesis; nicotinate D-ribonucleotide from quinolinate: step 1/1.</text>
</comment>
<dbReference type="GO" id="GO:0034213">
    <property type="term" value="P:quinolinate catabolic process"/>
    <property type="evidence" value="ECO:0007669"/>
    <property type="project" value="TreeGrafter"/>
</dbReference>
<evidence type="ECO:0000259" key="15">
    <source>
        <dbReference type="Pfam" id="PF01729"/>
    </source>
</evidence>
<dbReference type="InterPro" id="IPR004393">
    <property type="entry name" value="NadC"/>
</dbReference>
<gene>
    <name evidence="17" type="ORF">LUZ63_021071</name>
</gene>
<comment type="caution">
    <text evidence="17">The sequence shown here is derived from an EMBL/GenBank/DDBJ whole genome shotgun (WGS) entry which is preliminary data.</text>
</comment>
<dbReference type="OrthoDB" id="10067394at2759"/>
<reference evidence="17" key="1">
    <citation type="journal article" date="2022" name="Cell">
        <title>Repeat-based holocentromeres influence genome architecture and karyotype evolution.</title>
        <authorList>
            <person name="Hofstatter P.G."/>
            <person name="Thangavel G."/>
            <person name="Lux T."/>
            <person name="Neumann P."/>
            <person name="Vondrak T."/>
            <person name="Novak P."/>
            <person name="Zhang M."/>
            <person name="Costa L."/>
            <person name="Castellani M."/>
            <person name="Scott A."/>
            <person name="Toegelov H."/>
            <person name="Fuchs J."/>
            <person name="Mata-Sucre Y."/>
            <person name="Dias Y."/>
            <person name="Vanzela A.L.L."/>
            <person name="Huettel B."/>
            <person name="Almeida C.C.S."/>
            <person name="Simkova H."/>
            <person name="Souza G."/>
            <person name="Pedrosa-Harand A."/>
            <person name="Macas J."/>
            <person name="Mayer K.F.X."/>
            <person name="Houben A."/>
            <person name="Marques A."/>
        </authorList>
    </citation>
    <scope>NUCLEOTIDE SEQUENCE</scope>
    <source>
        <strain evidence="17">RhyBre1mFocal</strain>
    </source>
</reference>
<comment type="catalytic activity">
    <reaction evidence="12">
        <text>nicotinate beta-D-ribonucleotide + CO2 + diphosphate = quinolinate + 5-phospho-alpha-D-ribose 1-diphosphate + 2 H(+)</text>
        <dbReference type="Rhea" id="RHEA:12733"/>
        <dbReference type="ChEBI" id="CHEBI:15378"/>
        <dbReference type="ChEBI" id="CHEBI:16526"/>
        <dbReference type="ChEBI" id="CHEBI:29959"/>
        <dbReference type="ChEBI" id="CHEBI:33019"/>
        <dbReference type="ChEBI" id="CHEBI:57502"/>
        <dbReference type="ChEBI" id="CHEBI:58017"/>
        <dbReference type="EC" id="2.4.2.19"/>
    </reaction>
</comment>
<sequence>MAAQGGRPVRLDATALGAERLARRFPTIDAAVRARGLDWARDPIPVTPAAHYLMGGVVTDLDGRTTLPGLYAVGETARTGVHGANRLASNSLLEGAVFGARAGEAAATDATWPAVDAPAAVPLPDVTRAADAPPFSRRALQQLMWDHAGLVRDDPRPHRVDRGALPLRRVPRRGTPSRPGGPRMLTRAAIDRVVAAALEEDAPWGDLTSETLIPADATARAELVAREIGVFSGAEVFRAAFRLTDPRVEVELRVADGAEFVPGEVLAVVSGPARAVLTAERIGLNFVQRMSGIATLTSRYVAAVAHTGARIVDTRKTTPGLRAIERQAVRDGGGHNHRFSLSDAVMAKDNHLAVLAAGGMPLTQALESAIARLPHTAHVEVEVDRLDQIDAVLAAGVDTIMLDNFSLDDLRAGVERIAGSVVVEASGGVTLDTVRAIAETGVDVISVGALTHSAPALDLGLDIRIQTA</sequence>
<evidence type="ECO:0000256" key="4">
    <source>
        <dbReference type="ARBA" id="ARBA00011218"/>
    </source>
</evidence>
<accession>A0A9P9Z8S1</accession>
<protein>
    <recommendedName>
        <fullName evidence="13">Probable nicotinate-nucleotide pyrophosphorylase [carboxylating]</fullName>
        <ecNumber evidence="5">2.4.2.19</ecNumber>
    </recommendedName>
    <alternativeName>
        <fullName evidence="11">Quinolinate phosphoribosyltransferase [decarboxylating]</fullName>
    </alternativeName>
</protein>
<evidence type="ECO:0000256" key="12">
    <source>
        <dbReference type="ARBA" id="ARBA00047445"/>
    </source>
</evidence>
<dbReference type="Gene3D" id="3.20.20.70">
    <property type="entry name" value="Aldolase class I"/>
    <property type="match status" value="1"/>
</dbReference>
<evidence type="ECO:0000256" key="13">
    <source>
        <dbReference type="ARBA" id="ARBA00069173"/>
    </source>
</evidence>
<evidence type="ECO:0000259" key="14">
    <source>
        <dbReference type="Pfam" id="PF00890"/>
    </source>
</evidence>
<dbReference type="InterPro" id="IPR027277">
    <property type="entry name" value="NadC/ModD"/>
</dbReference>
<evidence type="ECO:0000256" key="2">
    <source>
        <dbReference type="ARBA" id="ARBA00004893"/>
    </source>
</evidence>
<keyword evidence="7" id="KW-0662">Pyridine nucleotide biosynthesis</keyword>
<dbReference type="SUPFAM" id="SSF51690">
    <property type="entry name" value="Nicotinate/Quinolinate PRTase C-terminal domain-like"/>
    <property type="match status" value="1"/>
</dbReference>
<dbReference type="GO" id="GO:0009435">
    <property type="term" value="P:NAD+ biosynthetic process"/>
    <property type="evidence" value="ECO:0007669"/>
    <property type="project" value="InterPro"/>
</dbReference>
<dbReference type="GO" id="GO:0016491">
    <property type="term" value="F:oxidoreductase activity"/>
    <property type="evidence" value="ECO:0007669"/>
    <property type="project" value="UniProtKB-KW"/>
</dbReference>
<dbReference type="InterPro" id="IPR002638">
    <property type="entry name" value="Quinolinate_PRibosylTrfase_C"/>
</dbReference>
<evidence type="ECO:0000256" key="7">
    <source>
        <dbReference type="ARBA" id="ARBA00022642"/>
    </source>
</evidence>
<evidence type="ECO:0000256" key="8">
    <source>
        <dbReference type="ARBA" id="ARBA00022676"/>
    </source>
</evidence>
<feature type="domain" description="Quinolinate phosphoribosyl transferase C-terminal" evidence="15">
    <location>
        <begin position="293"/>
        <end position="462"/>
    </location>
</feature>
<dbReference type="Gene3D" id="3.50.50.60">
    <property type="entry name" value="FAD/NAD(P)-binding domain"/>
    <property type="match status" value="1"/>
</dbReference>
<evidence type="ECO:0000313" key="17">
    <source>
        <dbReference type="EMBL" id="KAJ1683712.1"/>
    </source>
</evidence>
<dbReference type="InterPro" id="IPR036188">
    <property type="entry name" value="FAD/NAD-bd_sf"/>
</dbReference>
<evidence type="ECO:0000256" key="6">
    <source>
        <dbReference type="ARBA" id="ARBA00022630"/>
    </source>
</evidence>
<evidence type="ECO:0000256" key="3">
    <source>
        <dbReference type="ARBA" id="ARBA00009400"/>
    </source>
</evidence>
<feature type="domain" description="Quinolinate phosphoribosyl transferase N-terminal" evidence="16">
    <location>
        <begin position="206"/>
        <end position="291"/>
    </location>
</feature>
<keyword evidence="8" id="KW-0328">Glycosyltransferase</keyword>
<evidence type="ECO:0000256" key="1">
    <source>
        <dbReference type="ARBA" id="ARBA00003237"/>
    </source>
</evidence>
<evidence type="ECO:0000256" key="5">
    <source>
        <dbReference type="ARBA" id="ARBA00011944"/>
    </source>
</evidence>
<dbReference type="Gene3D" id="3.90.700.10">
    <property type="entry name" value="Succinate dehydrogenase/fumarate reductase flavoprotein, catalytic domain"/>
    <property type="match status" value="1"/>
</dbReference>
<evidence type="ECO:0000256" key="10">
    <source>
        <dbReference type="ARBA" id="ARBA00023002"/>
    </source>
</evidence>
<dbReference type="EC" id="2.4.2.19" evidence="5"/>
<keyword evidence="10" id="KW-0560">Oxidoreductase</keyword>
<keyword evidence="18" id="KW-1185">Reference proteome</keyword>
<dbReference type="Pfam" id="PF01729">
    <property type="entry name" value="QRPTase_C"/>
    <property type="match status" value="1"/>
</dbReference>
<evidence type="ECO:0000256" key="9">
    <source>
        <dbReference type="ARBA" id="ARBA00022679"/>
    </source>
</evidence>
<evidence type="ECO:0000259" key="16">
    <source>
        <dbReference type="Pfam" id="PF02749"/>
    </source>
</evidence>
<comment type="similarity">
    <text evidence="3">Belongs to the NadC/ModD family.</text>
</comment>
<dbReference type="InterPro" id="IPR036068">
    <property type="entry name" value="Nicotinate_pribotase-like_C"/>
</dbReference>
<dbReference type="Pfam" id="PF00890">
    <property type="entry name" value="FAD_binding_2"/>
    <property type="match status" value="1"/>
</dbReference>
<evidence type="ECO:0000256" key="11">
    <source>
        <dbReference type="ARBA" id="ARBA00033102"/>
    </source>
</evidence>
<dbReference type="CDD" id="cd01572">
    <property type="entry name" value="QPRTase"/>
    <property type="match status" value="1"/>
</dbReference>
<dbReference type="SUPFAM" id="SSF54675">
    <property type="entry name" value="Nicotinate/Quinolinate PRTase N-terminal domain-like"/>
    <property type="match status" value="1"/>
</dbReference>
<comment type="subunit">
    <text evidence="4">Hexamer formed by 3 homodimers.</text>
</comment>
<dbReference type="InterPro" id="IPR027477">
    <property type="entry name" value="Succ_DH/fumarate_Rdtase_cat_sf"/>
</dbReference>
<dbReference type="GO" id="GO:0005737">
    <property type="term" value="C:cytoplasm"/>
    <property type="evidence" value="ECO:0007669"/>
    <property type="project" value="TreeGrafter"/>
</dbReference>
<keyword evidence="6" id="KW-0285">Flavoprotein</keyword>
<name>A0A9P9Z8S1_9POAL</name>
<dbReference type="FunFam" id="3.90.1170.20:FF:000001">
    <property type="entry name" value="Nicotinate-nucleotide diphosphorylase (Carboxylating)"/>
    <property type="match status" value="1"/>
</dbReference>
<dbReference type="InterPro" id="IPR022412">
    <property type="entry name" value="Quinolinate_PRibosylTrfase_N"/>
</dbReference>
<keyword evidence="9" id="KW-0808">Transferase</keyword>
<dbReference type="SUPFAM" id="SSF51905">
    <property type="entry name" value="FAD/NAD(P)-binding domain"/>
    <property type="match status" value="1"/>
</dbReference>
<dbReference type="Proteomes" id="UP001151287">
    <property type="component" value="Unassembled WGS sequence"/>
</dbReference>
<dbReference type="FunFam" id="3.20.20.70:FF:000030">
    <property type="entry name" value="Nicotinate-nucleotide pyrophosphorylase, carboxylating"/>
    <property type="match status" value="1"/>
</dbReference>
<dbReference type="EMBL" id="JAMQYH010000124">
    <property type="protein sequence ID" value="KAJ1683712.1"/>
    <property type="molecule type" value="Genomic_DNA"/>
</dbReference>
<dbReference type="NCBIfam" id="TIGR00078">
    <property type="entry name" value="nadC"/>
    <property type="match status" value="1"/>
</dbReference>
<organism evidence="17 18">
    <name type="scientific">Rhynchospora breviuscula</name>
    <dbReference type="NCBI Taxonomy" id="2022672"/>
    <lineage>
        <taxon>Eukaryota</taxon>
        <taxon>Viridiplantae</taxon>
        <taxon>Streptophyta</taxon>
        <taxon>Embryophyta</taxon>
        <taxon>Tracheophyta</taxon>
        <taxon>Spermatophyta</taxon>
        <taxon>Magnoliopsida</taxon>
        <taxon>Liliopsida</taxon>
        <taxon>Poales</taxon>
        <taxon>Cyperaceae</taxon>
        <taxon>Cyperoideae</taxon>
        <taxon>Rhynchosporeae</taxon>
        <taxon>Rhynchospora</taxon>
    </lineage>
</organism>
<dbReference type="InterPro" id="IPR037128">
    <property type="entry name" value="Quinolinate_PRibosylTase_N_sf"/>
</dbReference>
<dbReference type="InterPro" id="IPR003953">
    <property type="entry name" value="FAD-dep_OxRdtase_2_FAD-bd"/>
</dbReference>
<dbReference type="GO" id="GO:0004514">
    <property type="term" value="F:nicotinate-nucleotide diphosphorylase (carboxylating) activity"/>
    <property type="evidence" value="ECO:0007669"/>
    <property type="project" value="UniProtKB-EC"/>
</dbReference>
<dbReference type="PANTHER" id="PTHR32179:SF3">
    <property type="entry name" value="NICOTINATE-NUCLEOTIDE PYROPHOSPHORYLASE [CARBOXYLATING]"/>
    <property type="match status" value="1"/>
</dbReference>
<feature type="domain" description="FAD-dependent oxidoreductase 2 FAD-binding" evidence="14">
    <location>
        <begin position="5"/>
        <end position="92"/>
    </location>
</feature>
<comment type="function">
    <text evidence="1">Involved in the catabolism of quinolinic acid (QA).</text>
</comment>
<proteinExistence type="inferred from homology"/>
<dbReference type="InterPro" id="IPR013785">
    <property type="entry name" value="Aldolase_TIM"/>
</dbReference>
<dbReference type="AlphaFoldDB" id="A0A9P9Z8S1"/>